<proteinExistence type="predicted"/>
<gene>
    <name evidence="2" type="ORF">F8M41_020084</name>
</gene>
<keyword evidence="1" id="KW-1133">Transmembrane helix</keyword>
<dbReference type="AlphaFoldDB" id="A0A8H4B1Y0"/>
<dbReference type="EMBL" id="WTPW01000055">
    <property type="protein sequence ID" value="KAF0553698.1"/>
    <property type="molecule type" value="Genomic_DNA"/>
</dbReference>
<reference evidence="2 3" key="1">
    <citation type="journal article" date="2019" name="Environ. Microbiol.">
        <title>At the nexus of three kingdoms: the genome of the mycorrhizal fungus Gigaspora margarita provides insights into plant, endobacterial and fungal interactions.</title>
        <authorList>
            <person name="Venice F."/>
            <person name="Ghignone S."/>
            <person name="Salvioli di Fossalunga A."/>
            <person name="Amselem J."/>
            <person name="Novero M."/>
            <person name="Xianan X."/>
            <person name="Sedzielewska Toro K."/>
            <person name="Morin E."/>
            <person name="Lipzen A."/>
            <person name="Grigoriev I.V."/>
            <person name="Henrissat B."/>
            <person name="Martin F.M."/>
            <person name="Bonfante P."/>
        </authorList>
    </citation>
    <scope>NUCLEOTIDE SEQUENCE [LARGE SCALE GENOMIC DNA]</scope>
    <source>
        <strain evidence="2 3">BEG34</strain>
    </source>
</reference>
<keyword evidence="1" id="KW-0472">Membrane</keyword>
<organism evidence="2 3">
    <name type="scientific">Gigaspora margarita</name>
    <dbReference type="NCBI Taxonomy" id="4874"/>
    <lineage>
        <taxon>Eukaryota</taxon>
        <taxon>Fungi</taxon>
        <taxon>Fungi incertae sedis</taxon>
        <taxon>Mucoromycota</taxon>
        <taxon>Glomeromycotina</taxon>
        <taxon>Glomeromycetes</taxon>
        <taxon>Diversisporales</taxon>
        <taxon>Gigasporaceae</taxon>
        <taxon>Gigaspora</taxon>
    </lineage>
</organism>
<dbReference type="Proteomes" id="UP000439903">
    <property type="component" value="Unassembled WGS sequence"/>
</dbReference>
<evidence type="ECO:0000313" key="2">
    <source>
        <dbReference type="EMBL" id="KAF0553698.1"/>
    </source>
</evidence>
<evidence type="ECO:0000256" key="1">
    <source>
        <dbReference type="SAM" id="Phobius"/>
    </source>
</evidence>
<feature type="transmembrane region" description="Helical" evidence="1">
    <location>
        <begin position="69"/>
        <end position="90"/>
    </location>
</feature>
<feature type="transmembrane region" description="Helical" evidence="1">
    <location>
        <begin position="12"/>
        <end position="32"/>
    </location>
</feature>
<keyword evidence="1" id="KW-0812">Transmembrane</keyword>
<sequence>MDRAVNSSLMLQWNFIAGMVYYSTVKVIPTIFPFNSNPKEIPNGTNGYFSVAASNFIQEQTIEQHSYTVFSALASVGGISGILLGVYAFLFGQSINPYGHVHHLCKMVPEIHSGMVTDEQNEHKIF</sequence>
<evidence type="ECO:0000313" key="3">
    <source>
        <dbReference type="Proteomes" id="UP000439903"/>
    </source>
</evidence>
<name>A0A8H4B1Y0_GIGMA</name>
<keyword evidence="3" id="KW-1185">Reference proteome</keyword>
<comment type="caution">
    <text evidence="2">The sequence shown here is derived from an EMBL/GenBank/DDBJ whole genome shotgun (WGS) entry which is preliminary data.</text>
</comment>
<accession>A0A8H4B1Y0</accession>
<protein>
    <submittedName>
        <fullName evidence="2">Uncharacterized protein</fullName>
    </submittedName>
</protein>